<protein>
    <submittedName>
        <fullName evidence="7">HTH-type transcriptional regulator NorG</fullName>
    </submittedName>
</protein>
<dbReference type="Pfam" id="PF00155">
    <property type="entry name" value="Aminotran_1_2"/>
    <property type="match status" value="1"/>
</dbReference>
<dbReference type="PANTHER" id="PTHR46577">
    <property type="entry name" value="HTH-TYPE TRANSCRIPTIONAL REGULATORY PROTEIN GABR"/>
    <property type="match status" value="1"/>
</dbReference>
<accession>A0ABN7ZCV6</accession>
<dbReference type="SMART" id="SM00345">
    <property type="entry name" value="HTH_GNTR"/>
    <property type="match status" value="1"/>
</dbReference>
<dbReference type="PANTHER" id="PTHR46577:SF2">
    <property type="entry name" value="TRANSCRIPTIONAL REGULATORY PROTEIN"/>
    <property type="match status" value="1"/>
</dbReference>
<keyword evidence="8" id="KW-1185">Reference proteome</keyword>
<dbReference type="Pfam" id="PF00392">
    <property type="entry name" value="GntR"/>
    <property type="match status" value="1"/>
</dbReference>
<dbReference type="InterPro" id="IPR015421">
    <property type="entry name" value="PyrdxlP-dep_Trfase_major"/>
</dbReference>
<feature type="domain" description="HTH gntR-type" evidence="6">
    <location>
        <begin position="23"/>
        <end position="91"/>
    </location>
</feature>
<proteinExistence type="inferred from homology"/>
<dbReference type="CDD" id="cd07377">
    <property type="entry name" value="WHTH_GntR"/>
    <property type="match status" value="1"/>
</dbReference>
<evidence type="ECO:0000259" key="6">
    <source>
        <dbReference type="PROSITE" id="PS50949"/>
    </source>
</evidence>
<evidence type="ECO:0000256" key="2">
    <source>
        <dbReference type="ARBA" id="ARBA00022898"/>
    </source>
</evidence>
<dbReference type="Gene3D" id="1.10.10.10">
    <property type="entry name" value="Winged helix-like DNA-binding domain superfamily/Winged helix DNA-binding domain"/>
    <property type="match status" value="1"/>
</dbReference>
<evidence type="ECO:0000256" key="1">
    <source>
        <dbReference type="ARBA" id="ARBA00005384"/>
    </source>
</evidence>
<organism evidence="7 8">
    <name type="scientific">Cupriavidus pampae</name>
    <dbReference type="NCBI Taxonomy" id="659251"/>
    <lineage>
        <taxon>Bacteria</taxon>
        <taxon>Pseudomonadati</taxon>
        <taxon>Pseudomonadota</taxon>
        <taxon>Betaproteobacteria</taxon>
        <taxon>Burkholderiales</taxon>
        <taxon>Burkholderiaceae</taxon>
        <taxon>Cupriavidus</taxon>
    </lineage>
</organism>
<dbReference type="SUPFAM" id="SSF53383">
    <property type="entry name" value="PLP-dependent transferases"/>
    <property type="match status" value="1"/>
</dbReference>
<dbReference type="Gene3D" id="3.40.640.10">
    <property type="entry name" value="Type I PLP-dependent aspartate aminotransferase-like (Major domain)"/>
    <property type="match status" value="1"/>
</dbReference>
<reference evidence="7 8" key="1">
    <citation type="submission" date="2021-08" db="EMBL/GenBank/DDBJ databases">
        <authorList>
            <person name="Peeters C."/>
        </authorList>
    </citation>
    <scope>NUCLEOTIDE SEQUENCE [LARGE SCALE GENOMIC DNA]</scope>
    <source>
        <strain evidence="7 8">LMG 32289</strain>
    </source>
</reference>
<dbReference type="Proteomes" id="UP000706525">
    <property type="component" value="Unassembled WGS sequence"/>
</dbReference>
<dbReference type="CDD" id="cd00609">
    <property type="entry name" value="AAT_like"/>
    <property type="match status" value="1"/>
</dbReference>
<keyword evidence="5" id="KW-0804">Transcription</keyword>
<dbReference type="InterPro" id="IPR015424">
    <property type="entry name" value="PyrdxlP-dep_Trfase"/>
</dbReference>
<evidence type="ECO:0000256" key="3">
    <source>
        <dbReference type="ARBA" id="ARBA00023015"/>
    </source>
</evidence>
<dbReference type="SUPFAM" id="SSF46785">
    <property type="entry name" value="Winged helix' DNA-binding domain"/>
    <property type="match status" value="1"/>
</dbReference>
<gene>
    <name evidence="7" type="primary">norG_3</name>
    <name evidence="7" type="ORF">LMG32289_05206</name>
</gene>
<evidence type="ECO:0000256" key="5">
    <source>
        <dbReference type="ARBA" id="ARBA00023163"/>
    </source>
</evidence>
<name>A0ABN7ZCV6_9BURK</name>
<dbReference type="Gene3D" id="3.90.1150.10">
    <property type="entry name" value="Aspartate Aminotransferase, domain 1"/>
    <property type="match status" value="1"/>
</dbReference>
<dbReference type="InterPro" id="IPR004839">
    <property type="entry name" value="Aminotransferase_I/II_large"/>
</dbReference>
<dbReference type="InterPro" id="IPR036390">
    <property type="entry name" value="WH_DNA-bd_sf"/>
</dbReference>
<keyword evidence="4" id="KW-0238">DNA-binding</keyword>
<keyword evidence="2" id="KW-0663">Pyridoxal phosphate</keyword>
<keyword evidence="3" id="KW-0805">Transcription regulation</keyword>
<dbReference type="InterPro" id="IPR051446">
    <property type="entry name" value="HTH_trans_reg/aminotransferase"/>
</dbReference>
<comment type="caution">
    <text evidence="7">The sequence shown here is derived from an EMBL/GenBank/DDBJ whole genome shotgun (WGS) entry which is preliminary data.</text>
</comment>
<dbReference type="InterPro" id="IPR000524">
    <property type="entry name" value="Tscrpt_reg_HTH_GntR"/>
</dbReference>
<evidence type="ECO:0000313" key="8">
    <source>
        <dbReference type="Proteomes" id="UP000706525"/>
    </source>
</evidence>
<dbReference type="InterPro" id="IPR036388">
    <property type="entry name" value="WH-like_DNA-bd_sf"/>
</dbReference>
<dbReference type="EMBL" id="CAJZAG010000011">
    <property type="protein sequence ID" value="CAG9182835.1"/>
    <property type="molecule type" value="Genomic_DNA"/>
</dbReference>
<evidence type="ECO:0000313" key="7">
    <source>
        <dbReference type="EMBL" id="CAG9182835.1"/>
    </source>
</evidence>
<evidence type="ECO:0000256" key="4">
    <source>
        <dbReference type="ARBA" id="ARBA00023125"/>
    </source>
</evidence>
<comment type="similarity">
    <text evidence="1">In the C-terminal section; belongs to the class-I pyridoxal-phosphate-dependent aminotransferase family.</text>
</comment>
<sequence length="532" mass="58396">MIVTTLESFNDAAAGHGKPDLSSMLYHRLADAIERSVQQGIFRAGERIPSVRQASQQHRISINTVVRAYLLLESRGVIESRPQSGFFVRSRMDFAATSHPASATGSATAAIERTIAAHDRAMTRSQGKPPAAAHDDDVDVTSLVLSTLRAIQQDNAMPLGSPYPDTALLPSQRIAQYVGVQARRCGDSAMLDGLPPGHPALIRQLARRYVERGQPANPDEFIITCGATEAVRLCLQAVARPGDAVVVESPCYYGMLETITHLGMRAIEIPSDESGSIDLALLRDALDTQTIAACVLTANFSNPLGRQMPDEKKRELVELLTGQDIPIVENDEYSELYFGTQHPTSLKTYDTRGLVLHCGSFSRCLTHRHRIGWALPGRFRQQVEKLKFLSAITTPASVQLALAEYLQHDGYDHHLRRLRRRIAQNASIAESAVHRFFPAGTRVHTPEGGYLMWIELPHGIDTLALYRNALACGISTAPGRLFSSDHRFANFLRLNFSGEWTGETDRAMQTLGQLALTSMASLASSELSQGIH</sequence>
<dbReference type="PROSITE" id="PS50949">
    <property type="entry name" value="HTH_GNTR"/>
    <property type="match status" value="1"/>
</dbReference>
<dbReference type="InterPro" id="IPR015422">
    <property type="entry name" value="PyrdxlP-dep_Trfase_small"/>
</dbReference>